<keyword evidence="4" id="KW-1185">Reference proteome</keyword>
<sequence>MALGDSYTSGLRIPPQVGTVPGCGRSGADYPSLVAGRLHVTSFTDVSCSGATTTDLTSPQRTGDGTNPPQLDALSADTGLVTVGIGGNDAGFLAVVGRCAVENVRHTLAGAGASTGGGAGGQAPCRSYYTDGAGRGEVGRKVDTAGERLGAAVAEIRRRAPQARVYVVGYPALLPADPTSCAATLGAGMAPGDVAFLAEQEQRLNAVLRQRAEAAGAVFVDTYSGSRGHDMCAGAATRWLEPPQPAAGLAALHPNERGAAAMAEAVLAAVAH</sequence>
<accession>A0ABW0V7Z1</accession>
<dbReference type="GO" id="GO:0016787">
    <property type="term" value="F:hydrolase activity"/>
    <property type="evidence" value="ECO:0007669"/>
    <property type="project" value="UniProtKB-KW"/>
</dbReference>
<gene>
    <name evidence="3" type="ORF">ACFPZF_10810</name>
</gene>
<evidence type="ECO:0000313" key="3">
    <source>
        <dbReference type="EMBL" id="MFC5641842.1"/>
    </source>
</evidence>
<proteinExistence type="predicted"/>
<evidence type="ECO:0000256" key="1">
    <source>
        <dbReference type="SAM" id="MobiDB-lite"/>
    </source>
</evidence>
<reference evidence="4" key="1">
    <citation type="journal article" date="2019" name="Int. J. Syst. Evol. Microbiol.">
        <title>The Global Catalogue of Microorganisms (GCM) 10K type strain sequencing project: providing services to taxonomists for standard genome sequencing and annotation.</title>
        <authorList>
            <consortium name="The Broad Institute Genomics Platform"/>
            <consortium name="The Broad Institute Genome Sequencing Center for Infectious Disease"/>
            <person name="Wu L."/>
            <person name="Ma J."/>
        </authorList>
    </citation>
    <scope>NUCLEOTIDE SEQUENCE [LARGE SCALE GENOMIC DNA]</scope>
    <source>
        <strain evidence="4">CGMCC 4.1622</strain>
    </source>
</reference>
<dbReference type="Gene3D" id="3.40.50.1110">
    <property type="entry name" value="SGNH hydrolase"/>
    <property type="match status" value="1"/>
</dbReference>
<protein>
    <submittedName>
        <fullName evidence="3">SGNH/GDSL hydrolase family protein</fullName>
        <ecNumber evidence="3">3.1.-.-</ecNumber>
    </submittedName>
</protein>
<comment type="caution">
    <text evidence="3">The sequence shown here is derived from an EMBL/GenBank/DDBJ whole genome shotgun (WGS) entry which is preliminary data.</text>
</comment>
<dbReference type="InterPro" id="IPR036514">
    <property type="entry name" value="SGNH_hydro_sf"/>
</dbReference>
<feature type="domain" description="SGNH hydrolase-type esterase" evidence="2">
    <location>
        <begin position="2"/>
        <end position="261"/>
    </location>
</feature>
<evidence type="ECO:0000313" key="4">
    <source>
        <dbReference type="Proteomes" id="UP001596066"/>
    </source>
</evidence>
<feature type="region of interest" description="Disordered" evidence="1">
    <location>
        <begin position="49"/>
        <end position="69"/>
    </location>
</feature>
<dbReference type="InterPro" id="IPR037460">
    <property type="entry name" value="SEST-like"/>
</dbReference>
<name>A0ABW0V7Z1_9ACTN</name>
<dbReference type="RefSeq" id="WP_380231005.1">
    <property type="nucleotide sequence ID" value="NZ_JBHSOC010000015.1"/>
</dbReference>
<dbReference type="EMBL" id="JBHSOC010000015">
    <property type="protein sequence ID" value="MFC5641842.1"/>
    <property type="molecule type" value="Genomic_DNA"/>
</dbReference>
<dbReference type="EC" id="3.1.-.-" evidence="3"/>
<dbReference type="Pfam" id="PF13472">
    <property type="entry name" value="Lipase_GDSL_2"/>
    <property type="match status" value="1"/>
</dbReference>
<evidence type="ECO:0000259" key="2">
    <source>
        <dbReference type="Pfam" id="PF13472"/>
    </source>
</evidence>
<dbReference type="CDD" id="cd01823">
    <property type="entry name" value="SEST_like"/>
    <property type="match status" value="1"/>
</dbReference>
<keyword evidence="3" id="KW-0378">Hydrolase</keyword>
<dbReference type="PANTHER" id="PTHR37981:SF1">
    <property type="entry name" value="SGNH HYDROLASE-TYPE ESTERASE DOMAIN-CONTAINING PROTEIN"/>
    <property type="match status" value="1"/>
</dbReference>
<dbReference type="InterPro" id="IPR013830">
    <property type="entry name" value="SGNH_hydro"/>
</dbReference>
<organism evidence="3 4">
    <name type="scientific">Kitasatospora cinereorecta</name>
    <dbReference type="NCBI Taxonomy" id="285560"/>
    <lineage>
        <taxon>Bacteria</taxon>
        <taxon>Bacillati</taxon>
        <taxon>Actinomycetota</taxon>
        <taxon>Actinomycetes</taxon>
        <taxon>Kitasatosporales</taxon>
        <taxon>Streptomycetaceae</taxon>
        <taxon>Kitasatospora</taxon>
    </lineage>
</organism>
<dbReference type="Proteomes" id="UP001596066">
    <property type="component" value="Unassembled WGS sequence"/>
</dbReference>
<dbReference type="SUPFAM" id="SSF52266">
    <property type="entry name" value="SGNH hydrolase"/>
    <property type="match status" value="1"/>
</dbReference>
<dbReference type="PANTHER" id="PTHR37981">
    <property type="entry name" value="LIPASE 2"/>
    <property type="match status" value="1"/>
</dbReference>